<keyword evidence="2" id="KW-1185">Reference proteome</keyword>
<name>A0A4Z0MTR1_9BACT</name>
<sequence length="114" mass="13014">MPISYRTLFLLEADAFSLVEIKLLDVQSDDPAEVYFWLQFEKANHTLHKLDFLSMNKDGEEQQREFRQGKLQFNQTSGTYTPAEAAEPVALEPQGTAQLPAELDDAIQRYFISG</sequence>
<accession>A0A4Z0MTR1</accession>
<reference evidence="1 2" key="1">
    <citation type="submission" date="2019-04" db="EMBL/GenBank/DDBJ databases">
        <authorList>
            <person name="Feng G."/>
            <person name="Zhang J."/>
            <person name="Zhu H."/>
        </authorList>
    </citation>
    <scope>NUCLEOTIDE SEQUENCE [LARGE SCALE GENOMIC DNA]</scope>
    <source>
        <strain evidence="1 2">JCM 19491</strain>
    </source>
</reference>
<dbReference type="RefSeq" id="WP_135528667.1">
    <property type="nucleotide sequence ID" value="NZ_SRKZ01000001.1"/>
</dbReference>
<comment type="caution">
    <text evidence="1">The sequence shown here is derived from an EMBL/GenBank/DDBJ whole genome shotgun (WGS) entry which is preliminary data.</text>
</comment>
<dbReference type="AlphaFoldDB" id="A0A4Z0MTR1"/>
<evidence type="ECO:0000313" key="1">
    <source>
        <dbReference type="EMBL" id="TGD82505.1"/>
    </source>
</evidence>
<dbReference type="EMBL" id="SRKZ01000001">
    <property type="protein sequence ID" value="TGD82505.1"/>
    <property type="molecule type" value="Genomic_DNA"/>
</dbReference>
<protein>
    <submittedName>
        <fullName evidence="1">Uncharacterized protein</fullName>
    </submittedName>
</protein>
<dbReference type="OrthoDB" id="997000at2"/>
<organism evidence="1 2">
    <name type="scientific">Hymenobacter wooponensis</name>
    <dbReference type="NCBI Taxonomy" id="1525360"/>
    <lineage>
        <taxon>Bacteria</taxon>
        <taxon>Pseudomonadati</taxon>
        <taxon>Bacteroidota</taxon>
        <taxon>Cytophagia</taxon>
        <taxon>Cytophagales</taxon>
        <taxon>Hymenobacteraceae</taxon>
        <taxon>Hymenobacter</taxon>
    </lineage>
</organism>
<proteinExistence type="predicted"/>
<gene>
    <name evidence="1" type="ORF">EU557_01585</name>
</gene>
<evidence type="ECO:0000313" key="2">
    <source>
        <dbReference type="Proteomes" id="UP000298284"/>
    </source>
</evidence>
<dbReference type="Proteomes" id="UP000298284">
    <property type="component" value="Unassembled WGS sequence"/>
</dbReference>